<keyword evidence="2" id="KW-0574">Periplasm</keyword>
<evidence type="ECO:0000313" key="4">
    <source>
        <dbReference type="EMBL" id="RDV03240.1"/>
    </source>
</evidence>
<organism evidence="4 5">
    <name type="scientific">Undibacter mobilis</name>
    <dbReference type="NCBI Taxonomy" id="2292256"/>
    <lineage>
        <taxon>Bacteria</taxon>
        <taxon>Pseudomonadati</taxon>
        <taxon>Pseudomonadota</taxon>
        <taxon>Alphaproteobacteria</taxon>
        <taxon>Hyphomicrobiales</taxon>
        <taxon>Nitrobacteraceae</taxon>
        <taxon>Undibacter</taxon>
    </lineage>
</organism>
<gene>
    <name evidence="4" type="ORF">DXH78_00730</name>
</gene>
<dbReference type="SUPFAM" id="SSF53850">
    <property type="entry name" value="Periplasmic binding protein-like II"/>
    <property type="match status" value="1"/>
</dbReference>
<sequence length="346" mass="37530">MKVQLLHGLLGAAMTVAVASGASARDLTVVSWGGAVQKAQSVAAFEPFAASSKVPLKETSWEGGIGIIRAKVQGGNADWDVVEVESDELALGCEENLYEKLDWSKIGGKDIYFPEAVHDCGVGALLYSFVLAYDPQKLSTPPKSWTDFYDLQKYPGKRGLRSGPKLTLETALMADGVAPKDVYKVLGTEEGVNRAFKKLDTIKSSIIWWQTGQKPVELLASGEVAMTGVFNGRITAAKKAGKAFAMSWNQSMFTWDSWVILKGSPNKDAAYKLLAFMADASRQAHQMTMLANGTSTKQSIAMTPKDIAADLPSAPDNSAHAFEVSATFWLDNFDKLSDRFTKWVAQ</sequence>
<dbReference type="CDD" id="cd13589">
    <property type="entry name" value="PBP2_polyamine_RpCGA009"/>
    <property type="match status" value="1"/>
</dbReference>
<evidence type="ECO:0000313" key="5">
    <source>
        <dbReference type="Proteomes" id="UP000263993"/>
    </source>
</evidence>
<dbReference type="Gene3D" id="3.40.190.10">
    <property type="entry name" value="Periplasmic binding protein-like II"/>
    <property type="match status" value="2"/>
</dbReference>
<reference evidence="5" key="1">
    <citation type="submission" date="2018-08" db="EMBL/GenBank/DDBJ databases">
        <authorList>
            <person name="Kim S.-J."/>
            <person name="Jung G.-Y."/>
        </authorList>
    </citation>
    <scope>NUCLEOTIDE SEQUENCE [LARGE SCALE GENOMIC DNA]</scope>
    <source>
        <strain evidence="5">GY_H</strain>
    </source>
</reference>
<dbReference type="Pfam" id="PF13416">
    <property type="entry name" value="SBP_bac_8"/>
    <property type="match status" value="1"/>
</dbReference>
<feature type="chain" id="PRO_5016993361" evidence="3">
    <location>
        <begin position="25"/>
        <end position="346"/>
    </location>
</feature>
<feature type="signal peptide" evidence="3">
    <location>
        <begin position="1"/>
        <end position="24"/>
    </location>
</feature>
<keyword evidence="5" id="KW-1185">Reference proteome</keyword>
<keyword evidence="1 3" id="KW-0732">Signal</keyword>
<name>A0A371B6N9_9BRAD</name>
<protein>
    <submittedName>
        <fullName evidence="4">ABC transporter substrate-binding protein</fullName>
    </submittedName>
</protein>
<dbReference type="OrthoDB" id="9815444at2"/>
<comment type="caution">
    <text evidence="4">The sequence shown here is derived from an EMBL/GenBank/DDBJ whole genome shotgun (WGS) entry which is preliminary data.</text>
</comment>
<evidence type="ECO:0000256" key="1">
    <source>
        <dbReference type="ARBA" id="ARBA00022729"/>
    </source>
</evidence>
<dbReference type="AlphaFoldDB" id="A0A371B6N9"/>
<proteinExistence type="predicted"/>
<dbReference type="InterPro" id="IPR006059">
    <property type="entry name" value="SBP"/>
</dbReference>
<dbReference type="PANTHER" id="PTHR30222:SF2">
    <property type="entry name" value="ABC TRANSPORTER SUBSTRATE-BINDING PROTEIN"/>
    <property type="match status" value="1"/>
</dbReference>
<dbReference type="PANTHER" id="PTHR30222">
    <property type="entry name" value="SPERMIDINE/PUTRESCINE-BINDING PERIPLASMIC PROTEIN"/>
    <property type="match status" value="1"/>
</dbReference>
<dbReference type="EMBL" id="QRGO01000001">
    <property type="protein sequence ID" value="RDV03240.1"/>
    <property type="molecule type" value="Genomic_DNA"/>
</dbReference>
<evidence type="ECO:0000256" key="3">
    <source>
        <dbReference type="SAM" id="SignalP"/>
    </source>
</evidence>
<dbReference type="Proteomes" id="UP000263993">
    <property type="component" value="Unassembled WGS sequence"/>
</dbReference>
<evidence type="ECO:0000256" key="2">
    <source>
        <dbReference type="ARBA" id="ARBA00022764"/>
    </source>
</evidence>
<accession>A0A371B6N9</accession>